<dbReference type="PANTHER" id="PTHR37305:SF1">
    <property type="entry name" value="MEMBRANE PROTEIN"/>
    <property type="match status" value="1"/>
</dbReference>
<keyword evidence="1" id="KW-1133">Transmembrane helix</keyword>
<dbReference type="Pfam" id="PF12730">
    <property type="entry name" value="ABC2_membrane_4"/>
    <property type="match status" value="1"/>
</dbReference>
<feature type="transmembrane region" description="Helical" evidence="1">
    <location>
        <begin position="149"/>
        <end position="172"/>
    </location>
</feature>
<accession>A0ABT0XJB5</accession>
<evidence type="ECO:0000313" key="2">
    <source>
        <dbReference type="EMBL" id="MCM2675937.1"/>
    </source>
</evidence>
<evidence type="ECO:0000256" key="1">
    <source>
        <dbReference type="SAM" id="Phobius"/>
    </source>
</evidence>
<dbReference type="Proteomes" id="UP001203665">
    <property type="component" value="Unassembled WGS sequence"/>
</dbReference>
<reference evidence="2" key="1">
    <citation type="submission" date="2022-06" db="EMBL/GenBank/DDBJ databases">
        <title>Alkalicoccobacillus porphyridii sp. nov., isolated from a marine red alga, Porphyridium purpureum and reclassification of Shouchella plakortidis and Shouchella gibsonii as Alkalicoccobacillus plakortidis comb. nov. and Alkalicoccobacillus gibsonii comb. nov.</title>
        <authorList>
            <person name="Kim K.H."/>
            <person name="Lee J.K."/>
            <person name="Han D.M."/>
            <person name="Baek J.H."/>
            <person name="Jeon C.O."/>
        </authorList>
    </citation>
    <scope>NUCLEOTIDE SEQUENCE</scope>
    <source>
        <strain evidence="2">DSM 19153</strain>
    </source>
</reference>
<dbReference type="EMBL" id="JAMQJY010000001">
    <property type="protein sequence ID" value="MCM2675937.1"/>
    <property type="molecule type" value="Genomic_DNA"/>
</dbReference>
<gene>
    <name evidence="2" type="ORF">NDM98_10815</name>
</gene>
<sequence>MFLSLVQNEWMKAYYRNKFIVFCLVISGLIGIGAVLTTLFNNYDFGAEEPVESISALEFTVSALEATSIFVLVFSVVILISSIASEFKSGTMKQLLIRPVSRTNILVSKWVMTFLATIMILIGIALVSLIIGSIFFGSDTPFVETISALGLWILYNLPMFFFFQTLGLFIAVLTRSTALSVAAVIVLNFVGGVITMFLLRFEWSKYLITANLSLQDYSQNEHLFFGGTPLMENMTLGFSLTIIAVYSIVLLLIAHLVFSKKDVLS</sequence>
<feature type="transmembrane region" description="Helical" evidence="1">
    <location>
        <begin position="106"/>
        <end position="137"/>
    </location>
</feature>
<evidence type="ECO:0000313" key="3">
    <source>
        <dbReference type="Proteomes" id="UP001203665"/>
    </source>
</evidence>
<dbReference type="PANTHER" id="PTHR37305">
    <property type="entry name" value="INTEGRAL MEMBRANE PROTEIN-RELATED"/>
    <property type="match status" value="1"/>
</dbReference>
<keyword evidence="1" id="KW-0472">Membrane</keyword>
<feature type="transmembrane region" description="Helical" evidence="1">
    <location>
        <begin position="20"/>
        <end position="40"/>
    </location>
</feature>
<feature type="transmembrane region" description="Helical" evidence="1">
    <location>
        <begin position="60"/>
        <end position="85"/>
    </location>
</feature>
<feature type="transmembrane region" description="Helical" evidence="1">
    <location>
        <begin position="236"/>
        <end position="258"/>
    </location>
</feature>
<feature type="transmembrane region" description="Helical" evidence="1">
    <location>
        <begin position="179"/>
        <end position="199"/>
    </location>
</feature>
<protein>
    <submittedName>
        <fullName evidence="2">ABC transporter permease</fullName>
    </submittedName>
</protein>
<name>A0ABT0XJB5_9BACI</name>
<keyword evidence="3" id="KW-1185">Reference proteome</keyword>
<proteinExistence type="predicted"/>
<comment type="caution">
    <text evidence="2">The sequence shown here is derived from an EMBL/GenBank/DDBJ whole genome shotgun (WGS) entry which is preliminary data.</text>
</comment>
<keyword evidence="1" id="KW-0812">Transmembrane</keyword>
<dbReference type="RefSeq" id="WP_251607369.1">
    <property type="nucleotide sequence ID" value="NZ_JAMQJY010000001.1"/>
</dbReference>
<organism evidence="2 3">
    <name type="scientific">Alkalicoccobacillus plakortidis</name>
    <dbReference type="NCBI Taxonomy" id="444060"/>
    <lineage>
        <taxon>Bacteria</taxon>
        <taxon>Bacillati</taxon>
        <taxon>Bacillota</taxon>
        <taxon>Bacilli</taxon>
        <taxon>Bacillales</taxon>
        <taxon>Bacillaceae</taxon>
        <taxon>Alkalicoccobacillus</taxon>
    </lineage>
</organism>